<dbReference type="AlphaFoldDB" id="A0A0R2AJZ2"/>
<evidence type="ECO:0000256" key="1">
    <source>
        <dbReference type="SAM" id="Phobius"/>
    </source>
</evidence>
<dbReference type="Proteomes" id="UP000052012">
    <property type="component" value="Unassembled WGS sequence"/>
</dbReference>
<comment type="caution">
    <text evidence="2">The sequence shown here is derived from an EMBL/GenBank/DDBJ whole genome shotgun (WGS) entry which is preliminary data.</text>
</comment>
<name>A0A0R2AJZ2_9LACO</name>
<keyword evidence="1" id="KW-1133">Transmembrane helix</keyword>
<dbReference type="PATRIC" id="fig|1423781.4.peg.736"/>
<keyword evidence="1" id="KW-0472">Membrane</keyword>
<sequence length="53" mass="6214">MAVAIIEGLFYIGCLIVLFQILNYFHVWIYLLEFCVGAFMPLAVWIWIKTSDK</sequence>
<proteinExistence type="predicted"/>
<feature type="transmembrane region" description="Helical" evidence="1">
    <location>
        <begin position="28"/>
        <end position="48"/>
    </location>
</feature>
<protein>
    <submittedName>
        <fullName evidence="2">Uncharacterized protein</fullName>
    </submittedName>
</protein>
<feature type="transmembrane region" description="Helical" evidence="1">
    <location>
        <begin position="5"/>
        <end position="22"/>
    </location>
</feature>
<evidence type="ECO:0000313" key="2">
    <source>
        <dbReference type="EMBL" id="KRM67566.1"/>
    </source>
</evidence>
<reference evidence="2 3" key="1">
    <citation type="journal article" date="2015" name="Genome Announc.">
        <title>Expanding the biotechnology potential of lactobacilli through comparative genomics of 213 strains and associated genera.</title>
        <authorList>
            <person name="Sun Z."/>
            <person name="Harris H.M."/>
            <person name="McCann A."/>
            <person name="Guo C."/>
            <person name="Argimon S."/>
            <person name="Zhang W."/>
            <person name="Yang X."/>
            <person name="Jeffery I.B."/>
            <person name="Cooney J.C."/>
            <person name="Kagawa T.F."/>
            <person name="Liu W."/>
            <person name="Song Y."/>
            <person name="Salvetti E."/>
            <person name="Wrobel A."/>
            <person name="Rasinkangas P."/>
            <person name="Parkhill J."/>
            <person name="Rea M.C."/>
            <person name="O'Sullivan O."/>
            <person name="Ritari J."/>
            <person name="Douillard F.P."/>
            <person name="Paul Ross R."/>
            <person name="Yang R."/>
            <person name="Briner A.E."/>
            <person name="Felis G.E."/>
            <person name="de Vos W.M."/>
            <person name="Barrangou R."/>
            <person name="Klaenhammer T.R."/>
            <person name="Caufield P.W."/>
            <person name="Cui Y."/>
            <person name="Zhang H."/>
            <person name="O'Toole P.W."/>
        </authorList>
    </citation>
    <scope>NUCLEOTIDE SEQUENCE [LARGE SCALE GENOMIC DNA]</scope>
    <source>
        <strain evidence="2 3">DSM 23829</strain>
    </source>
</reference>
<keyword evidence="1" id="KW-0812">Transmembrane</keyword>
<evidence type="ECO:0000313" key="3">
    <source>
        <dbReference type="Proteomes" id="UP000052012"/>
    </source>
</evidence>
<dbReference type="EMBL" id="AYYQ01000036">
    <property type="protein sequence ID" value="KRM67566.1"/>
    <property type="molecule type" value="Genomic_DNA"/>
</dbReference>
<keyword evidence="3" id="KW-1185">Reference proteome</keyword>
<organism evidence="2 3">
    <name type="scientific">Apilactobacillus ozensis DSM 23829 = JCM 17196</name>
    <dbReference type="NCBI Taxonomy" id="1423781"/>
    <lineage>
        <taxon>Bacteria</taxon>
        <taxon>Bacillati</taxon>
        <taxon>Bacillota</taxon>
        <taxon>Bacilli</taxon>
        <taxon>Lactobacillales</taxon>
        <taxon>Lactobacillaceae</taxon>
        <taxon>Apilactobacillus</taxon>
    </lineage>
</organism>
<gene>
    <name evidence="2" type="ORF">FD06_GL000717</name>
</gene>
<accession>A0A0R2AJZ2</accession>